<comment type="function">
    <text evidence="6">Bidirectionally degrades single-stranded DNA into large acid-insoluble oligonucleotides, which are then degraded further into small acid-soluble oligonucleotides.</text>
</comment>
<evidence type="ECO:0000256" key="3">
    <source>
        <dbReference type="ARBA" id="ARBA00022722"/>
    </source>
</evidence>
<proteinExistence type="inferred from homology"/>
<comment type="similarity">
    <text evidence="1 6">Belongs to the XseB family.</text>
</comment>
<comment type="subcellular location">
    <subcellularLocation>
        <location evidence="6">Cytoplasm</location>
    </subcellularLocation>
</comment>
<dbReference type="GO" id="GO:0005737">
    <property type="term" value="C:cytoplasm"/>
    <property type="evidence" value="ECO:0007669"/>
    <property type="project" value="UniProtKB-SubCell"/>
</dbReference>
<keyword evidence="4 6" id="KW-0378">Hydrolase</keyword>
<dbReference type="HAMAP" id="MF_00337">
    <property type="entry name" value="Exonuc_7_S"/>
    <property type="match status" value="1"/>
</dbReference>
<dbReference type="AlphaFoldDB" id="A0AAU7AZ47"/>
<dbReference type="GO" id="GO:0008855">
    <property type="term" value="F:exodeoxyribonuclease VII activity"/>
    <property type="evidence" value="ECO:0007669"/>
    <property type="project" value="UniProtKB-UniRule"/>
</dbReference>
<dbReference type="RefSeq" id="WP_354698243.1">
    <property type="nucleotide sequence ID" value="NZ_CP114014.1"/>
</dbReference>
<organism evidence="7">
    <name type="scientific">Paraconexibacter sp. AEG42_29</name>
    <dbReference type="NCBI Taxonomy" id="2997339"/>
    <lineage>
        <taxon>Bacteria</taxon>
        <taxon>Bacillati</taxon>
        <taxon>Actinomycetota</taxon>
        <taxon>Thermoleophilia</taxon>
        <taxon>Solirubrobacterales</taxon>
        <taxon>Paraconexibacteraceae</taxon>
        <taxon>Paraconexibacter</taxon>
    </lineage>
</organism>
<keyword evidence="3 6" id="KW-0540">Nuclease</keyword>
<protein>
    <recommendedName>
        <fullName evidence="6">Exodeoxyribonuclease 7 small subunit</fullName>
        <ecNumber evidence="6">3.1.11.6</ecNumber>
    </recommendedName>
    <alternativeName>
        <fullName evidence="6">Exodeoxyribonuclease VII small subunit</fullName>
        <shortName evidence="6">Exonuclease VII small subunit</shortName>
    </alternativeName>
</protein>
<evidence type="ECO:0000313" key="7">
    <source>
        <dbReference type="EMBL" id="XAY07031.1"/>
    </source>
</evidence>
<sequence length="88" mass="9448">MTEQHAAAPPGAAPASYEEATARLEQIIRRLDSGDSGLRETLDLCREGRTLVEYCAAELDAVGQGLQELRLDELVARLEAGAAPQGRQ</sequence>
<dbReference type="InterPro" id="IPR003761">
    <property type="entry name" value="Exonuc_VII_S"/>
</dbReference>
<gene>
    <name evidence="6 7" type="primary">xseB</name>
    <name evidence="7" type="ORF">DSM112329_03909</name>
</gene>
<name>A0AAU7AZ47_9ACTN</name>
<evidence type="ECO:0000256" key="5">
    <source>
        <dbReference type="ARBA" id="ARBA00022839"/>
    </source>
</evidence>
<evidence type="ECO:0000256" key="4">
    <source>
        <dbReference type="ARBA" id="ARBA00022801"/>
    </source>
</evidence>
<keyword evidence="2 6" id="KW-0963">Cytoplasm</keyword>
<dbReference type="KEGG" id="parq:DSM112329_03909"/>
<dbReference type="GO" id="GO:0006308">
    <property type="term" value="P:DNA catabolic process"/>
    <property type="evidence" value="ECO:0007669"/>
    <property type="project" value="UniProtKB-UniRule"/>
</dbReference>
<comment type="subunit">
    <text evidence="6">Heterooligomer composed of large and small subunits.</text>
</comment>
<evidence type="ECO:0000256" key="6">
    <source>
        <dbReference type="HAMAP-Rule" id="MF_00337"/>
    </source>
</evidence>
<keyword evidence="5 6" id="KW-0269">Exonuclease</keyword>
<evidence type="ECO:0000256" key="2">
    <source>
        <dbReference type="ARBA" id="ARBA00022490"/>
    </source>
</evidence>
<dbReference type="GO" id="GO:0009318">
    <property type="term" value="C:exodeoxyribonuclease VII complex"/>
    <property type="evidence" value="ECO:0007669"/>
    <property type="project" value="UniProtKB-UniRule"/>
</dbReference>
<dbReference type="NCBIfam" id="TIGR01280">
    <property type="entry name" value="xseB"/>
    <property type="match status" value="1"/>
</dbReference>
<dbReference type="SUPFAM" id="SSF116842">
    <property type="entry name" value="XseB-like"/>
    <property type="match status" value="1"/>
</dbReference>
<dbReference type="InterPro" id="IPR037004">
    <property type="entry name" value="Exonuc_VII_ssu_sf"/>
</dbReference>
<evidence type="ECO:0000256" key="1">
    <source>
        <dbReference type="ARBA" id="ARBA00009998"/>
    </source>
</evidence>
<dbReference type="Pfam" id="PF02609">
    <property type="entry name" value="Exonuc_VII_S"/>
    <property type="match status" value="1"/>
</dbReference>
<dbReference type="EMBL" id="CP114014">
    <property type="protein sequence ID" value="XAY07031.1"/>
    <property type="molecule type" value="Genomic_DNA"/>
</dbReference>
<reference evidence="7" key="1">
    <citation type="submission" date="2022-12" db="EMBL/GenBank/DDBJ databases">
        <title>Paraconexibacter alkalitolerans sp. nov. and Baekduia alba sp. nov., isolated from soil and emended description of the genera Paraconexibacter (Chun et al., 2020) and Baekduia (An et al., 2020).</title>
        <authorList>
            <person name="Vieira S."/>
            <person name="Huber K.J."/>
            <person name="Geppert A."/>
            <person name="Wolf J."/>
            <person name="Neumann-Schaal M."/>
            <person name="Muesken M."/>
            <person name="Overmann J."/>
        </authorList>
    </citation>
    <scope>NUCLEOTIDE SEQUENCE</scope>
    <source>
        <strain evidence="7">AEG42_29</strain>
    </source>
</reference>
<accession>A0AAU7AZ47</accession>
<dbReference type="EC" id="3.1.11.6" evidence="6"/>
<dbReference type="Gene3D" id="1.10.287.1040">
    <property type="entry name" value="Exonuclease VII, small subunit"/>
    <property type="match status" value="1"/>
</dbReference>
<comment type="catalytic activity">
    <reaction evidence="6">
        <text>Exonucleolytic cleavage in either 5'- to 3'- or 3'- to 5'-direction to yield nucleoside 5'-phosphates.</text>
        <dbReference type="EC" id="3.1.11.6"/>
    </reaction>
</comment>